<keyword evidence="1" id="KW-0547">Nucleotide-binding</keyword>
<dbReference type="InterPro" id="IPR012340">
    <property type="entry name" value="NA-bd_OB-fold"/>
</dbReference>
<keyword evidence="3" id="KW-1185">Reference proteome</keyword>
<dbReference type="GO" id="GO:0006430">
    <property type="term" value="P:lysyl-tRNA aminoacylation"/>
    <property type="evidence" value="ECO:0007669"/>
    <property type="project" value="TreeGrafter"/>
</dbReference>
<dbReference type="PANTHER" id="PTHR42918">
    <property type="entry name" value="LYSYL-TRNA SYNTHETASE"/>
    <property type="match status" value="1"/>
</dbReference>
<dbReference type="GO" id="GO:0004824">
    <property type="term" value="F:lysine-tRNA ligase activity"/>
    <property type="evidence" value="ECO:0007669"/>
    <property type="project" value="TreeGrafter"/>
</dbReference>
<dbReference type="WBParaSite" id="GPUH_0002153701-mRNA-1">
    <property type="protein sequence ID" value="GPUH_0002153701-mRNA-1"/>
    <property type="gene ID" value="GPUH_0002153701"/>
</dbReference>
<sequence>MPIECTRWLLSKIVRAAANANSDHSLAAIRIVPSGSKCQKRPLTGRCQKWPKREQKRQLRAQQKLKQKAEKDALRAAAAAATTVVEKTKQDEKVADPSDPQEYFKLRAAMIEERRSKGINPFPHKFHVSIALAKFIAQYDYLEKDVILEDVVHSVAGRIFSKREAGGKLIFYDLHGEGTRLQVLANAR</sequence>
<dbReference type="GO" id="GO:0000049">
    <property type="term" value="F:tRNA binding"/>
    <property type="evidence" value="ECO:0007669"/>
    <property type="project" value="TreeGrafter"/>
</dbReference>
<evidence type="ECO:0000313" key="4">
    <source>
        <dbReference type="WBParaSite" id="GPUH_0002153701-mRNA-1"/>
    </source>
</evidence>
<reference evidence="2 3" key="2">
    <citation type="submission" date="2018-11" db="EMBL/GenBank/DDBJ databases">
        <authorList>
            <consortium name="Pathogen Informatics"/>
        </authorList>
    </citation>
    <scope>NUCLEOTIDE SEQUENCE [LARGE SCALE GENOMIC DNA]</scope>
</reference>
<gene>
    <name evidence="2" type="ORF">GPUH_LOCUS21510</name>
</gene>
<dbReference type="PANTHER" id="PTHR42918:SF9">
    <property type="entry name" value="LYSINE--TRNA LIGASE"/>
    <property type="match status" value="1"/>
</dbReference>
<organism evidence="4">
    <name type="scientific">Gongylonema pulchrum</name>
    <dbReference type="NCBI Taxonomy" id="637853"/>
    <lineage>
        <taxon>Eukaryota</taxon>
        <taxon>Metazoa</taxon>
        <taxon>Ecdysozoa</taxon>
        <taxon>Nematoda</taxon>
        <taxon>Chromadorea</taxon>
        <taxon>Rhabditida</taxon>
        <taxon>Spirurina</taxon>
        <taxon>Spiruromorpha</taxon>
        <taxon>Spiruroidea</taxon>
        <taxon>Gongylonematidae</taxon>
        <taxon>Gongylonema</taxon>
    </lineage>
</organism>
<dbReference type="AlphaFoldDB" id="A0A183EKL9"/>
<proteinExistence type="predicted"/>
<dbReference type="Gene3D" id="2.40.50.140">
    <property type="entry name" value="Nucleic acid-binding proteins"/>
    <property type="match status" value="1"/>
</dbReference>
<dbReference type="GO" id="GO:0017101">
    <property type="term" value="C:aminoacyl-tRNA synthetase multienzyme complex"/>
    <property type="evidence" value="ECO:0007669"/>
    <property type="project" value="TreeGrafter"/>
</dbReference>
<dbReference type="GO" id="GO:0005829">
    <property type="term" value="C:cytosol"/>
    <property type="evidence" value="ECO:0007669"/>
    <property type="project" value="TreeGrafter"/>
</dbReference>
<evidence type="ECO:0000313" key="2">
    <source>
        <dbReference type="EMBL" id="VDN38398.1"/>
    </source>
</evidence>
<dbReference type="SUPFAM" id="SSF50249">
    <property type="entry name" value="Nucleic acid-binding proteins"/>
    <property type="match status" value="1"/>
</dbReference>
<accession>A0A183EKL9</accession>
<dbReference type="GO" id="GO:0005739">
    <property type="term" value="C:mitochondrion"/>
    <property type="evidence" value="ECO:0007669"/>
    <property type="project" value="TreeGrafter"/>
</dbReference>
<name>A0A183EKL9_9BILA</name>
<protein>
    <submittedName>
        <fullName evidence="4">Lysyl-tRNA synthetase</fullName>
    </submittedName>
</protein>
<dbReference type="EMBL" id="UYRT01092774">
    <property type="protein sequence ID" value="VDN38398.1"/>
    <property type="molecule type" value="Genomic_DNA"/>
</dbReference>
<evidence type="ECO:0000256" key="1">
    <source>
        <dbReference type="ARBA" id="ARBA00022741"/>
    </source>
</evidence>
<dbReference type="Proteomes" id="UP000271098">
    <property type="component" value="Unassembled WGS sequence"/>
</dbReference>
<dbReference type="OrthoDB" id="21243at2759"/>
<reference evidence="4" key="1">
    <citation type="submission" date="2016-06" db="UniProtKB">
        <authorList>
            <consortium name="WormBaseParasite"/>
        </authorList>
    </citation>
    <scope>IDENTIFICATION</scope>
</reference>
<evidence type="ECO:0000313" key="3">
    <source>
        <dbReference type="Proteomes" id="UP000271098"/>
    </source>
</evidence>